<dbReference type="AlphaFoldDB" id="A0A7W8LNP5"/>
<evidence type="ECO:0000256" key="1">
    <source>
        <dbReference type="SAM" id="Phobius"/>
    </source>
</evidence>
<evidence type="ECO:0000313" key="2">
    <source>
        <dbReference type="EMBL" id="MBB5232849.1"/>
    </source>
</evidence>
<evidence type="ECO:0000313" key="3">
    <source>
        <dbReference type="Proteomes" id="UP000525389"/>
    </source>
</evidence>
<gene>
    <name evidence="2" type="ORF">HNQ09_000266</name>
</gene>
<dbReference type="EMBL" id="JACHFN010000001">
    <property type="protein sequence ID" value="MBB5232849.1"/>
    <property type="molecule type" value="Genomic_DNA"/>
</dbReference>
<dbReference type="RefSeq" id="WP_184024376.1">
    <property type="nucleotide sequence ID" value="NZ_JACHFN010000001.1"/>
</dbReference>
<comment type="caution">
    <text evidence="2">The sequence shown here is derived from an EMBL/GenBank/DDBJ whole genome shotgun (WGS) entry which is preliminary data.</text>
</comment>
<keyword evidence="1" id="KW-1133">Transmembrane helix</keyword>
<sequence length="110" mass="12072">MLSVLRLFVELLTNLVLAGYVASALLSLLRGADLHRARLQVADGMLLALNLKVVATLLRTLELTSWNQIGLFAAVFALRTVLKRAVTWERQQLQADQRAGLNPHGGAEAR</sequence>
<proteinExistence type="predicted"/>
<dbReference type="Proteomes" id="UP000525389">
    <property type="component" value="Unassembled WGS sequence"/>
</dbReference>
<name>A0A7W8LNP5_9DEIO</name>
<protein>
    <submittedName>
        <fullName evidence="2">Putative membrane protein</fullName>
    </submittedName>
</protein>
<reference evidence="2 3" key="1">
    <citation type="submission" date="2020-08" db="EMBL/GenBank/DDBJ databases">
        <title>Genomic Encyclopedia of Type Strains, Phase IV (KMG-IV): sequencing the most valuable type-strain genomes for metagenomic binning, comparative biology and taxonomic classification.</title>
        <authorList>
            <person name="Goeker M."/>
        </authorList>
    </citation>
    <scope>NUCLEOTIDE SEQUENCE [LARGE SCALE GENOMIC DNA]</scope>
    <source>
        <strain evidence="2 3">DSM 101791</strain>
    </source>
</reference>
<keyword evidence="3" id="KW-1185">Reference proteome</keyword>
<accession>A0A7W8LNP5</accession>
<dbReference type="Pfam" id="PF07784">
    <property type="entry name" value="DUF1622"/>
    <property type="match status" value="1"/>
</dbReference>
<keyword evidence="1" id="KW-0472">Membrane</keyword>
<organism evidence="2 3">
    <name type="scientific">Deinococcus budaensis</name>
    <dbReference type="NCBI Taxonomy" id="1665626"/>
    <lineage>
        <taxon>Bacteria</taxon>
        <taxon>Thermotogati</taxon>
        <taxon>Deinococcota</taxon>
        <taxon>Deinococci</taxon>
        <taxon>Deinococcales</taxon>
        <taxon>Deinococcaceae</taxon>
        <taxon>Deinococcus</taxon>
    </lineage>
</organism>
<feature type="transmembrane region" description="Helical" evidence="1">
    <location>
        <begin position="12"/>
        <end position="29"/>
    </location>
</feature>
<keyword evidence="1" id="KW-0812">Transmembrane</keyword>
<dbReference type="InterPro" id="IPR012427">
    <property type="entry name" value="DUF1622"/>
</dbReference>